<dbReference type="AlphaFoldDB" id="A0A0B7BW69"/>
<organism evidence="2">
    <name type="scientific">Arion vulgaris</name>
    <dbReference type="NCBI Taxonomy" id="1028688"/>
    <lineage>
        <taxon>Eukaryota</taxon>
        <taxon>Metazoa</taxon>
        <taxon>Spiralia</taxon>
        <taxon>Lophotrochozoa</taxon>
        <taxon>Mollusca</taxon>
        <taxon>Gastropoda</taxon>
        <taxon>Heterobranchia</taxon>
        <taxon>Euthyneura</taxon>
        <taxon>Panpulmonata</taxon>
        <taxon>Eupulmonata</taxon>
        <taxon>Stylommatophora</taxon>
        <taxon>Helicina</taxon>
        <taxon>Arionoidea</taxon>
        <taxon>Arionidae</taxon>
        <taxon>Arion</taxon>
    </lineage>
</organism>
<sequence>IGRRSFFTTANVNHYPRIGRRETVGSSSNNQGLEFNDLTLLDKRGVFTQGPHGSYPRVGRSHEILTGEDYMSDREQ</sequence>
<protein>
    <submittedName>
        <fullName evidence="2">Uncharacterized protein</fullName>
    </submittedName>
</protein>
<proteinExistence type="predicted"/>
<feature type="region of interest" description="Disordered" evidence="1">
    <location>
        <begin position="51"/>
        <end position="76"/>
    </location>
</feature>
<evidence type="ECO:0000256" key="1">
    <source>
        <dbReference type="SAM" id="MobiDB-lite"/>
    </source>
</evidence>
<accession>A0A0B7BW69</accession>
<feature type="non-terminal residue" evidence="2">
    <location>
        <position position="1"/>
    </location>
</feature>
<reference evidence="2" key="1">
    <citation type="submission" date="2014-12" db="EMBL/GenBank/DDBJ databases">
        <title>Insight into the proteome of Arion vulgaris.</title>
        <authorList>
            <person name="Aradska J."/>
            <person name="Bulat T."/>
            <person name="Smidak R."/>
            <person name="Sarate P."/>
            <person name="Gangsoo J."/>
            <person name="Sialana F."/>
            <person name="Bilban M."/>
            <person name="Lubec G."/>
        </authorList>
    </citation>
    <scope>NUCLEOTIDE SEQUENCE</scope>
    <source>
        <tissue evidence="2">Skin</tissue>
    </source>
</reference>
<feature type="compositionally biased region" description="Basic and acidic residues" evidence="1">
    <location>
        <begin position="60"/>
        <end position="76"/>
    </location>
</feature>
<dbReference type="EMBL" id="HACG01050393">
    <property type="protein sequence ID" value="CEK97258.1"/>
    <property type="molecule type" value="Transcribed_RNA"/>
</dbReference>
<feature type="non-terminal residue" evidence="2">
    <location>
        <position position="76"/>
    </location>
</feature>
<name>A0A0B7BW69_9EUPU</name>
<evidence type="ECO:0000313" key="2">
    <source>
        <dbReference type="EMBL" id="CEK97258.1"/>
    </source>
</evidence>
<gene>
    <name evidence="2" type="primary">ORF215226</name>
</gene>